<sequence>MAQMLIGIVLFFAVHLLPLFTSLRQRLIDRWGRWPYLGVYSLISLAGLVLMVRGYRAIEPDILWGPFGFGRLLAHGVMPLALVLVVAAYLPTFTKHKLRHPMLIGVALWSGGHLLANGDLASTWLFAPFLVYALLDIAFSRPRRTLIPVMQPKVLFDVLAVIVGLLLYSVLIVSHGQLFGVALLA</sequence>
<evidence type="ECO:0000313" key="7">
    <source>
        <dbReference type="EMBL" id="MFC6672012.1"/>
    </source>
</evidence>
<dbReference type="RefSeq" id="WP_379910481.1">
    <property type="nucleotide sequence ID" value="NZ_JBHSWE010000001.1"/>
</dbReference>
<dbReference type="Proteomes" id="UP001596422">
    <property type="component" value="Unassembled WGS sequence"/>
</dbReference>
<feature type="domain" description="NnrU" evidence="6">
    <location>
        <begin position="4"/>
        <end position="182"/>
    </location>
</feature>
<dbReference type="EMBL" id="JBHSWE010000001">
    <property type="protein sequence ID" value="MFC6672012.1"/>
    <property type="molecule type" value="Genomic_DNA"/>
</dbReference>
<proteinExistence type="predicted"/>
<comment type="subcellular location">
    <subcellularLocation>
        <location evidence="1">Membrane</location>
        <topology evidence="1">Multi-pass membrane protein</topology>
    </subcellularLocation>
</comment>
<evidence type="ECO:0000256" key="5">
    <source>
        <dbReference type="SAM" id="Phobius"/>
    </source>
</evidence>
<gene>
    <name evidence="7" type="ORF">ACFQDL_19540</name>
</gene>
<evidence type="ECO:0000313" key="8">
    <source>
        <dbReference type="Proteomes" id="UP001596422"/>
    </source>
</evidence>
<evidence type="ECO:0000256" key="1">
    <source>
        <dbReference type="ARBA" id="ARBA00004141"/>
    </source>
</evidence>
<feature type="transmembrane region" description="Helical" evidence="5">
    <location>
        <begin position="72"/>
        <end position="94"/>
    </location>
</feature>
<evidence type="ECO:0000259" key="6">
    <source>
        <dbReference type="Pfam" id="PF07298"/>
    </source>
</evidence>
<evidence type="ECO:0000256" key="4">
    <source>
        <dbReference type="ARBA" id="ARBA00023136"/>
    </source>
</evidence>
<comment type="caution">
    <text evidence="7">The sequence shown here is derived from an EMBL/GenBank/DDBJ whole genome shotgun (WGS) entry which is preliminary data.</text>
</comment>
<feature type="transmembrane region" description="Helical" evidence="5">
    <location>
        <begin position="34"/>
        <end position="52"/>
    </location>
</feature>
<feature type="transmembrane region" description="Helical" evidence="5">
    <location>
        <begin position="155"/>
        <end position="174"/>
    </location>
</feature>
<name>A0ABW2A3I3_9GAMM</name>
<evidence type="ECO:0000256" key="3">
    <source>
        <dbReference type="ARBA" id="ARBA00022989"/>
    </source>
</evidence>
<protein>
    <submittedName>
        <fullName evidence="7">NnrU family protein</fullName>
    </submittedName>
</protein>
<organism evidence="7 8">
    <name type="scientific">Marinobacterium aestuariivivens</name>
    <dbReference type="NCBI Taxonomy" id="1698799"/>
    <lineage>
        <taxon>Bacteria</taxon>
        <taxon>Pseudomonadati</taxon>
        <taxon>Pseudomonadota</taxon>
        <taxon>Gammaproteobacteria</taxon>
        <taxon>Oceanospirillales</taxon>
        <taxon>Oceanospirillaceae</taxon>
        <taxon>Marinobacterium</taxon>
    </lineage>
</organism>
<reference evidence="8" key="1">
    <citation type="journal article" date="2019" name="Int. J. Syst. Evol. Microbiol.">
        <title>The Global Catalogue of Microorganisms (GCM) 10K type strain sequencing project: providing services to taxonomists for standard genome sequencing and annotation.</title>
        <authorList>
            <consortium name="The Broad Institute Genomics Platform"/>
            <consortium name="The Broad Institute Genome Sequencing Center for Infectious Disease"/>
            <person name="Wu L."/>
            <person name="Ma J."/>
        </authorList>
    </citation>
    <scope>NUCLEOTIDE SEQUENCE [LARGE SCALE GENOMIC DNA]</scope>
    <source>
        <strain evidence="8">NBRC 111756</strain>
    </source>
</reference>
<keyword evidence="8" id="KW-1185">Reference proteome</keyword>
<keyword evidence="3 5" id="KW-1133">Transmembrane helix</keyword>
<keyword evidence="2 5" id="KW-0812">Transmembrane</keyword>
<evidence type="ECO:0000256" key="2">
    <source>
        <dbReference type="ARBA" id="ARBA00022692"/>
    </source>
</evidence>
<accession>A0ABW2A3I3</accession>
<dbReference type="InterPro" id="IPR009915">
    <property type="entry name" value="NnrU_dom"/>
</dbReference>
<keyword evidence="4 5" id="KW-0472">Membrane</keyword>
<dbReference type="Pfam" id="PF07298">
    <property type="entry name" value="NnrU"/>
    <property type="match status" value="1"/>
</dbReference>